<evidence type="ECO:0000313" key="2">
    <source>
        <dbReference type="EMBL" id="CAF4283413.1"/>
    </source>
</evidence>
<evidence type="ECO:0000313" key="3">
    <source>
        <dbReference type="Proteomes" id="UP000677228"/>
    </source>
</evidence>
<sequence>TTSVSTWNNVYLMNLNRPLSLTLMQSINETFPLLNELCIEHFAELDDDLLTNKELIMPKIHTIQIECASINYDVRNIKCFLQLSSNLRTLIILNNFLYKLLNDIELHSVFNRIQYLNIIDTFDLNYLHKLLICFTSVKTLKLQLNRNDPIVKSIKQIIVFMKYLENLNVRLLPIIDDTMKNLIQEEILNVSELQIFKLDLQPDYFNFWK</sequence>
<name>A0A8S2FKF1_9BILA</name>
<feature type="non-terminal residue" evidence="1">
    <location>
        <position position="1"/>
    </location>
</feature>
<proteinExistence type="predicted"/>
<protein>
    <submittedName>
        <fullName evidence="1">Uncharacterized protein</fullName>
    </submittedName>
</protein>
<comment type="caution">
    <text evidence="1">The sequence shown here is derived from an EMBL/GenBank/DDBJ whole genome shotgun (WGS) entry which is preliminary data.</text>
</comment>
<reference evidence="1" key="1">
    <citation type="submission" date="2021-02" db="EMBL/GenBank/DDBJ databases">
        <authorList>
            <person name="Nowell W R."/>
        </authorList>
    </citation>
    <scope>NUCLEOTIDE SEQUENCE</scope>
</reference>
<evidence type="ECO:0000313" key="1">
    <source>
        <dbReference type="EMBL" id="CAF1494312.1"/>
    </source>
</evidence>
<dbReference type="EMBL" id="CAJNOK010033443">
    <property type="protein sequence ID" value="CAF1494312.1"/>
    <property type="molecule type" value="Genomic_DNA"/>
</dbReference>
<gene>
    <name evidence="1" type="ORF">OVA965_LOCUS36647</name>
    <name evidence="2" type="ORF">TMI583_LOCUS37670</name>
</gene>
<dbReference type="AlphaFoldDB" id="A0A8S2FKF1"/>
<dbReference type="Proteomes" id="UP000677228">
    <property type="component" value="Unassembled WGS sequence"/>
</dbReference>
<organism evidence="1 3">
    <name type="scientific">Didymodactylos carnosus</name>
    <dbReference type="NCBI Taxonomy" id="1234261"/>
    <lineage>
        <taxon>Eukaryota</taxon>
        <taxon>Metazoa</taxon>
        <taxon>Spiralia</taxon>
        <taxon>Gnathifera</taxon>
        <taxon>Rotifera</taxon>
        <taxon>Eurotatoria</taxon>
        <taxon>Bdelloidea</taxon>
        <taxon>Philodinida</taxon>
        <taxon>Philodinidae</taxon>
        <taxon>Didymodactylos</taxon>
    </lineage>
</organism>
<dbReference type="Proteomes" id="UP000682733">
    <property type="component" value="Unassembled WGS sequence"/>
</dbReference>
<dbReference type="EMBL" id="CAJOBA010055420">
    <property type="protein sequence ID" value="CAF4283413.1"/>
    <property type="molecule type" value="Genomic_DNA"/>
</dbReference>
<accession>A0A8S2FKF1</accession>